<dbReference type="EMBL" id="SGIT01000003">
    <property type="protein sequence ID" value="RZF58942.1"/>
    <property type="molecule type" value="Genomic_DNA"/>
</dbReference>
<name>A0A4Q6XNM3_9SPHI</name>
<dbReference type="AlphaFoldDB" id="A0A4Q6XNM3"/>
<dbReference type="PANTHER" id="PTHR41244">
    <property type="entry name" value="RHAMNAN SYNTHESIS F"/>
    <property type="match status" value="1"/>
</dbReference>
<proteinExistence type="predicted"/>
<sequence length="364" mass="42976">MKDIKPQIIAFYLPQFHPVKENDEWWGKGFTEWTNVGKARKYYRGHYQPRIPADLGYYDLRIEDVRVQQAELAREAGVSAFCYWHYWFGNGDQLLEQPLREVVESGNPDFPFCLGWANHDWSKKDWNVDANRLSVSLLKKQLYPGVDDYKQHFYTMLPTFKDRRYYKVKGRLLFYIYDLSSIPNFGEFKEIWNKLAAENGLPAFYFVANLTDSAKLKDDPYTQCDGINLNLKNNAFLGNYNRYVRWISYFSPIPINVVQYRKAMKTWLSDKFKEKTVYPTIIPNWDHSPRVGKAGTILHNSTPDLFEEHVVQILDSVREKDNDDQLIFLKSWNEWAEGNYMEPDLKFGKGYIKALKNAINKFVK</sequence>
<reference evidence="1 2" key="1">
    <citation type="submission" date="2019-02" db="EMBL/GenBank/DDBJ databases">
        <authorList>
            <person name="Li Y."/>
        </authorList>
    </citation>
    <scope>NUCLEOTIDE SEQUENCE [LARGE SCALE GENOMIC DNA]</scope>
    <source>
        <strain evidence="1 2">30C10-4-7</strain>
    </source>
</reference>
<dbReference type="Proteomes" id="UP000292855">
    <property type="component" value="Unassembled WGS sequence"/>
</dbReference>
<accession>A0A4Q6XNM3</accession>
<dbReference type="InterPro" id="IPR032719">
    <property type="entry name" value="WbsX"/>
</dbReference>
<dbReference type="PANTHER" id="PTHR41244:SF1">
    <property type="entry name" value="GLYCOSYLTRANSFERASE"/>
    <property type="match status" value="1"/>
</dbReference>
<protein>
    <submittedName>
        <fullName evidence="1">Lipopolysaccharide biosynthesis protein</fullName>
    </submittedName>
</protein>
<dbReference type="RefSeq" id="WP_130142778.1">
    <property type="nucleotide sequence ID" value="NZ_SGIT01000003.1"/>
</dbReference>
<evidence type="ECO:0000313" key="2">
    <source>
        <dbReference type="Proteomes" id="UP000292855"/>
    </source>
</evidence>
<dbReference type="CDD" id="cd11579">
    <property type="entry name" value="Glyco_tran_WbsX"/>
    <property type="match status" value="1"/>
</dbReference>
<organism evidence="1 2">
    <name type="scientific">Sphingobacterium corticibacterium</name>
    <dbReference type="NCBI Taxonomy" id="2484746"/>
    <lineage>
        <taxon>Bacteria</taxon>
        <taxon>Pseudomonadati</taxon>
        <taxon>Bacteroidota</taxon>
        <taxon>Sphingobacteriia</taxon>
        <taxon>Sphingobacteriales</taxon>
        <taxon>Sphingobacteriaceae</taxon>
        <taxon>Sphingobacterium</taxon>
    </lineage>
</organism>
<keyword evidence="2" id="KW-1185">Reference proteome</keyword>
<comment type="caution">
    <text evidence="1">The sequence shown here is derived from an EMBL/GenBank/DDBJ whole genome shotgun (WGS) entry which is preliminary data.</text>
</comment>
<evidence type="ECO:0000313" key="1">
    <source>
        <dbReference type="EMBL" id="RZF58942.1"/>
    </source>
</evidence>
<dbReference type="Gene3D" id="3.20.20.80">
    <property type="entry name" value="Glycosidases"/>
    <property type="match status" value="1"/>
</dbReference>
<dbReference type="Pfam" id="PF14307">
    <property type="entry name" value="Glyco_tran_WbsX"/>
    <property type="match status" value="1"/>
</dbReference>
<dbReference type="OrthoDB" id="9816424at2"/>
<gene>
    <name evidence="1" type="ORF">EWE74_16620</name>
</gene>